<dbReference type="RefSeq" id="WP_013692754.1">
    <property type="nucleotide sequence ID" value="NC_015379.1"/>
</dbReference>
<evidence type="ECO:0000313" key="3">
    <source>
        <dbReference type="Proteomes" id="UP000006692"/>
    </source>
</evidence>
<feature type="signal peptide" evidence="1">
    <location>
        <begin position="1"/>
        <end position="21"/>
    </location>
</feature>
<feature type="chain" id="PRO_5003284890" description="Integrating conjugative element protein" evidence="1">
    <location>
        <begin position="22"/>
        <end position="142"/>
    </location>
</feature>
<dbReference type="Pfam" id="PF11072">
    <property type="entry name" value="DUF2859"/>
    <property type="match status" value="1"/>
</dbReference>
<dbReference type="HOGENOM" id="CLU_119102_1_0_6"/>
<protein>
    <recommendedName>
        <fullName evidence="4">Integrating conjugative element protein</fullName>
    </recommendedName>
</protein>
<keyword evidence="1" id="KW-0732">Signal</keyword>
<organism evidence="2 3">
    <name type="scientific">Pseudomonas brassicacearum (strain NFM421)</name>
    <dbReference type="NCBI Taxonomy" id="994484"/>
    <lineage>
        <taxon>Bacteria</taxon>
        <taxon>Pseudomonadati</taxon>
        <taxon>Pseudomonadota</taxon>
        <taxon>Gammaproteobacteria</taxon>
        <taxon>Pseudomonadales</taxon>
        <taxon>Pseudomonadaceae</taxon>
        <taxon>Pseudomonas</taxon>
    </lineage>
</organism>
<name>F2KF12_PSEBN</name>
<evidence type="ECO:0000256" key="1">
    <source>
        <dbReference type="SAM" id="SignalP"/>
    </source>
</evidence>
<dbReference type="Proteomes" id="UP000006692">
    <property type="component" value="Chromosome"/>
</dbReference>
<dbReference type="InterPro" id="IPR021300">
    <property type="entry name" value="Integr_conj_element_PFL4695"/>
</dbReference>
<reference evidence="2 3" key="1">
    <citation type="journal article" date="2011" name="J. Bacteriol.">
        <title>Complete genome sequence of a beneficial plant root-associated bacterium, Pseudomonas brassicacearum.</title>
        <authorList>
            <person name="Ortet P."/>
            <person name="Barakat M."/>
            <person name="Lalaouna D."/>
            <person name="Fochesato S."/>
            <person name="Barbe V."/>
            <person name="Vacherie B."/>
            <person name="Santaella C."/>
            <person name="Heulin T."/>
            <person name="Achouak W."/>
        </authorList>
    </citation>
    <scope>NUCLEOTIDE SEQUENCE [LARGE SCALE GENOMIC DNA]</scope>
    <source>
        <strain evidence="2 3">NFM421</strain>
    </source>
</reference>
<evidence type="ECO:0008006" key="4">
    <source>
        <dbReference type="Google" id="ProtNLM"/>
    </source>
</evidence>
<proteinExistence type="predicted"/>
<evidence type="ECO:0000313" key="2">
    <source>
        <dbReference type="EMBL" id="AEA68238.1"/>
    </source>
</evidence>
<dbReference type="STRING" id="994484.PSEBR_a2002"/>
<dbReference type="KEGG" id="pba:PSEBR_a2002"/>
<dbReference type="AlphaFoldDB" id="F2KF12"/>
<gene>
    <name evidence="2" type="ORF">PSEBR_a2002</name>
</gene>
<accession>F2KF12</accession>
<reference key="2">
    <citation type="submission" date="2011-03" db="EMBL/GenBank/DDBJ databases">
        <title>Complete Genome Sequence of a beneficial plant roots-associated bacterium Pseudomonas brassicacearum.</title>
        <authorList>
            <person name="Ortet P."/>
            <person name="Barakat M."/>
            <person name="Lalaouna D."/>
            <person name="Fochesato S."/>
            <person name="Barbe V."/>
            <person name="Santaella C."/>
            <person name="Heulin T."/>
            <person name="Achouak W."/>
        </authorList>
    </citation>
    <scope>NUCLEOTIDE SEQUENCE</scope>
    <source>
        <strain>NFM421</strain>
    </source>
</reference>
<dbReference type="NCBIfam" id="TIGR03765">
    <property type="entry name" value="ICE_PFL_4695"/>
    <property type="match status" value="1"/>
</dbReference>
<sequence length="142" mass="15803">MRLSYAWVFAILALNCNGSFAEDPKLQYAEARYSEDDMLPVRTTALSPGSVQRRTMNAAGLPAFFLIGDDDRSRIWLKQRLPQLTKLKATGLVVNVESKSALVNLRQMAPGLTLSPVSADDLANRLDLRHYPVLITARSIEQ</sequence>
<dbReference type="EMBL" id="CP002585">
    <property type="protein sequence ID" value="AEA68238.1"/>
    <property type="molecule type" value="Genomic_DNA"/>
</dbReference>